<evidence type="ECO:0000313" key="4">
    <source>
        <dbReference type="EMBL" id="KAJ8448384.1"/>
    </source>
</evidence>
<gene>
    <name evidence="4" type="ORF">Cgig2_022012</name>
</gene>
<organism evidence="4 5">
    <name type="scientific">Carnegiea gigantea</name>
    <dbReference type="NCBI Taxonomy" id="171969"/>
    <lineage>
        <taxon>Eukaryota</taxon>
        <taxon>Viridiplantae</taxon>
        <taxon>Streptophyta</taxon>
        <taxon>Embryophyta</taxon>
        <taxon>Tracheophyta</taxon>
        <taxon>Spermatophyta</taxon>
        <taxon>Magnoliopsida</taxon>
        <taxon>eudicotyledons</taxon>
        <taxon>Gunneridae</taxon>
        <taxon>Pentapetalae</taxon>
        <taxon>Caryophyllales</taxon>
        <taxon>Cactineae</taxon>
        <taxon>Cactaceae</taxon>
        <taxon>Cactoideae</taxon>
        <taxon>Echinocereeae</taxon>
        <taxon>Carnegiea</taxon>
    </lineage>
</organism>
<comment type="subcellular location">
    <subcellularLocation>
        <location evidence="1">Nucleus</location>
    </subcellularLocation>
</comment>
<dbReference type="GO" id="GO:0071035">
    <property type="term" value="P:nuclear polyadenylation-dependent rRNA catabolic process"/>
    <property type="evidence" value="ECO:0007669"/>
    <property type="project" value="TreeGrafter"/>
</dbReference>
<dbReference type="InterPro" id="IPR002562">
    <property type="entry name" value="3'-5'_exonuclease_dom"/>
</dbReference>
<dbReference type="Gene3D" id="3.30.420.10">
    <property type="entry name" value="Ribonuclease H-like superfamily/Ribonuclease H"/>
    <property type="match status" value="1"/>
</dbReference>
<dbReference type="Proteomes" id="UP001153076">
    <property type="component" value="Unassembled WGS sequence"/>
</dbReference>
<dbReference type="PANTHER" id="PTHR12124:SF47">
    <property type="entry name" value="EXOSOME COMPONENT 10"/>
    <property type="match status" value="1"/>
</dbReference>
<evidence type="ECO:0000256" key="1">
    <source>
        <dbReference type="ARBA" id="ARBA00004123"/>
    </source>
</evidence>
<dbReference type="AlphaFoldDB" id="A0A9Q1KRJ3"/>
<dbReference type="InterPro" id="IPR036397">
    <property type="entry name" value="RNaseH_sf"/>
</dbReference>
<dbReference type="GO" id="GO:0000175">
    <property type="term" value="F:3'-5'-RNA exonuclease activity"/>
    <property type="evidence" value="ECO:0007669"/>
    <property type="project" value="InterPro"/>
</dbReference>
<name>A0A9Q1KRJ3_9CARY</name>
<dbReference type="FunFam" id="1.10.150.80:FF:000001">
    <property type="entry name" value="Putative exosome component 10"/>
    <property type="match status" value="1"/>
</dbReference>
<evidence type="ECO:0000256" key="2">
    <source>
        <dbReference type="ARBA" id="ARBA00023242"/>
    </source>
</evidence>
<dbReference type="Pfam" id="PF00570">
    <property type="entry name" value="HRDC"/>
    <property type="match status" value="1"/>
</dbReference>
<dbReference type="PROSITE" id="PS50967">
    <property type="entry name" value="HRDC"/>
    <property type="match status" value="1"/>
</dbReference>
<dbReference type="GO" id="GO:0071039">
    <property type="term" value="P:nuclear polyadenylation-dependent CUT catabolic process"/>
    <property type="evidence" value="ECO:0007669"/>
    <property type="project" value="TreeGrafter"/>
</dbReference>
<dbReference type="GO" id="GO:0005730">
    <property type="term" value="C:nucleolus"/>
    <property type="evidence" value="ECO:0007669"/>
    <property type="project" value="TreeGrafter"/>
</dbReference>
<evidence type="ECO:0000313" key="5">
    <source>
        <dbReference type="Proteomes" id="UP001153076"/>
    </source>
</evidence>
<dbReference type="Gene3D" id="1.10.150.80">
    <property type="entry name" value="HRDC domain"/>
    <property type="match status" value="1"/>
</dbReference>
<dbReference type="GO" id="GO:0071036">
    <property type="term" value="P:nuclear polyadenylation-dependent snoRNA catabolic process"/>
    <property type="evidence" value="ECO:0007669"/>
    <property type="project" value="TreeGrafter"/>
</dbReference>
<keyword evidence="5" id="KW-1185">Reference proteome</keyword>
<keyword evidence="2" id="KW-0539">Nucleus</keyword>
<dbReference type="GO" id="GO:0071038">
    <property type="term" value="P:TRAMP-dependent tRNA surveillance pathway"/>
    <property type="evidence" value="ECO:0007669"/>
    <property type="project" value="TreeGrafter"/>
</dbReference>
<dbReference type="InterPro" id="IPR002121">
    <property type="entry name" value="HRDC_dom"/>
</dbReference>
<dbReference type="Pfam" id="PF01612">
    <property type="entry name" value="DNA_pol_A_exo1"/>
    <property type="match status" value="1"/>
</dbReference>
<dbReference type="SMART" id="SM00341">
    <property type="entry name" value="HRDC"/>
    <property type="match status" value="1"/>
</dbReference>
<dbReference type="InterPro" id="IPR044876">
    <property type="entry name" value="HRDC_dom_sf"/>
</dbReference>
<proteinExistence type="predicted"/>
<dbReference type="GO" id="GO:0071037">
    <property type="term" value="P:nuclear polyadenylation-dependent snRNA catabolic process"/>
    <property type="evidence" value="ECO:0007669"/>
    <property type="project" value="TreeGrafter"/>
</dbReference>
<dbReference type="EMBL" id="JAKOGI010000030">
    <property type="protein sequence ID" value="KAJ8448384.1"/>
    <property type="molecule type" value="Genomic_DNA"/>
</dbReference>
<reference evidence="4" key="1">
    <citation type="submission" date="2022-04" db="EMBL/GenBank/DDBJ databases">
        <title>Carnegiea gigantea Genome sequencing and assembly v2.</title>
        <authorList>
            <person name="Copetti D."/>
            <person name="Sanderson M.J."/>
            <person name="Burquez A."/>
            <person name="Wojciechowski M.F."/>
        </authorList>
    </citation>
    <scope>NUCLEOTIDE SEQUENCE</scope>
    <source>
        <strain evidence="4">SGP5-SGP5p</strain>
        <tissue evidence="4">Aerial part</tissue>
    </source>
</reference>
<dbReference type="GO" id="GO:0000176">
    <property type="term" value="C:nuclear exosome (RNase complex)"/>
    <property type="evidence" value="ECO:0007669"/>
    <property type="project" value="TreeGrafter"/>
</dbReference>
<accession>A0A9Q1KRJ3</accession>
<dbReference type="GO" id="GO:0003727">
    <property type="term" value="F:single-stranded RNA binding"/>
    <property type="evidence" value="ECO:0007669"/>
    <property type="project" value="TreeGrafter"/>
</dbReference>
<evidence type="ECO:0000259" key="3">
    <source>
        <dbReference type="PROSITE" id="PS50967"/>
    </source>
</evidence>
<dbReference type="InterPro" id="IPR010997">
    <property type="entry name" value="HRDC-like_sf"/>
</dbReference>
<protein>
    <recommendedName>
        <fullName evidence="3">HRDC domain-containing protein</fullName>
    </recommendedName>
</protein>
<comment type="caution">
    <text evidence="4">The sequence shown here is derived from an EMBL/GenBank/DDBJ whole genome shotgun (WGS) entry which is preliminary data.</text>
</comment>
<dbReference type="OrthoDB" id="2250022at2759"/>
<feature type="domain" description="HRDC" evidence="3">
    <location>
        <begin position="314"/>
        <end position="396"/>
    </location>
</feature>
<dbReference type="SMART" id="SM00474">
    <property type="entry name" value="35EXOc"/>
    <property type="match status" value="1"/>
</dbReference>
<dbReference type="PANTHER" id="PTHR12124">
    <property type="entry name" value="POLYMYOSITIS/SCLERODERMA AUTOANTIGEN-RELATED"/>
    <property type="match status" value="1"/>
</dbReference>
<dbReference type="InterPro" id="IPR045092">
    <property type="entry name" value="Rrp6-like"/>
</dbReference>
<dbReference type="GO" id="GO:0071040">
    <property type="term" value="P:nuclear polyadenylation-dependent antisense transcript catabolic process"/>
    <property type="evidence" value="ECO:0007669"/>
    <property type="project" value="TreeGrafter"/>
</dbReference>
<dbReference type="SUPFAM" id="SSF47819">
    <property type="entry name" value="HRDC-like"/>
    <property type="match status" value="1"/>
</dbReference>
<dbReference type="GO" id="GO:0071044">
    <property type="term" value="P:histone mRNA catabolic process"/>
    <property type="evidence" value="ECO:0007669"/>
    <property type="project" value="TreeGrafter"/>
</dbReference>
<dbReference type="GO" id="GO:0000467">
    <property type="term" value="P:exonucleolytic trimming to generate mature 3'-end of 5.8S rRNA from tricistronic rRNA transcript (SSU-rRNA, 5.8S rRNA, LSU-rRNA)"/>
    <property type="evidence" value="ECO:0007669"/>
    <property type="project" value="InterPro"/>
</dbReference>
<dbReference type="InterPro" id="IPR012337">
    <property type="entry name" value="RNaseH-like_sf"/>
</dbReference>
<sequence>MAKIPSHIPSLPKPQDLYNIKRDNSNKTFDHALLPKNPKINHPIHPLETLSLTPSDFLDHASTIENLNPTKPAPLEQTPFKHVEKLDDLKELAMVLDRVDKFAVDLEHNQYLSFQGMTCLMQISTRTEDFIVDTLKLHASVGPYLREAFRDYKKKKVMHGACNDILWLQRDFGIYASRVLALERNSLAHLLKYYCGVYANKEYQTTDWRIRPLPKEMVKYAREDTHYLLYIHDLMRITLVSRSDIRVLAYESNIRAFPYKLDIRALDMKYKDKNHLLLKVYKKSFKVCLQLQKKQQFNEISWMDVEGIKQARLNVSQHGIASELYEWRDKMARVDDESTDYVMSNKLLIEISKKMPQTKSELVQIIEKFEDHCYLKDHLDELMETIRTSISRMEEIFQPRRLISCILNVSDQMW</sequence>
<dbReference type="GO" id="GO:0071051">
    <property type="term" value="P:poly(A)-dependent snoRNA 3'-end processing"/>
    <property type="evidence" value="ECO:0007669"/>
    <property type="project" value="TreeGrafter"/>
</dbReference>
<dbReference type="SUPFAM" id="SSF53098">
    <property type="entry name" value="Ribonuclease H-like"/>
    <property type="match status" value="1"/>
</dbReference>
<dbReference type="GO" id="GO:0000166">
    <property type="term" value="F:nucleotide binding"/>
    <property type="evidence" value="ECO:0007669"/>
    <property type="project" value="InterPro"/>
</dbReference>